<proteinExistence type="predicted"/>
<accession>A0A231GZF0</accession>
<comment type="caution">
    <text evidence="1">The sequence shown here is derived from an EMBL/GenBank/DDBJ whole genome shotgun (WGS) entry which is preliminary data.</text>
</comment>
<name>A0A231GZF0_9NOCA</name>
<dbReference type="EMBL" id="NGAF01000016">
    <property type="protein sequence ID" value="OXR41942.1"/>
    <property type="molecule type" value="Genomic_DNA"/>
</dbReference>
<keyword evidence="2" id="KW-1185">Reference proteome</keyword>
<protein>
    <submittedName>
        <fullName evidence="1">Uncharacterized protein</fullName>
    </submittedName>
</protein>
<evidence type="ECO:0000313" key="2">
    <source>
        <dbReference type="Proteomes" id="UP000215506"/>
    </source>
</evidence>
<dbReference type="RefSeq" id="WP_039779013.1">
    <property type="nucleotide sequence ID" value="NZ_JAAXOR010000008.1"/>
</dbReference>
<dbReference type="AlphaFoldDB" id="A0A231GZF0"/>
<gene>
    <name evidence="1" type="ORF">B7C42_05926</name>
</gene>
<dbReference type="Proteomes" id="UP000215506">
    <property type="component" value="Unassembled WGS sequence"/>
</dbReference>
<sequence>MRARDVEIGHTYVVLVPHRLPVARYPDRERLGTSMWVASLLMGARFRLTASNVDYDTDPVTVEGLRLIERSHTDVMLTDDQATALGLAPKQGYRVVGSLVDRTGRVACLPSIEPIRVPVRWLRPADDPRLARCSHRDADLWPFM</sequence>
<evidence type="ECO:0000313" key="1">
    <source>
        <dbReference type="EMBL" id="OXR41942.1"/>
    </source>
</evidence>
<reference evidence="1 2" key="1">
    <citation type="submission" date="2017-07" db="EMBL/GenBank/DDBJ databases">
        <title>First draft Genome Sequence of Nocardia cerradoensis isolated from human infection.</title>
        <authorList>
            <person name="Carrasco G."/>
        </authorList>
    </citation>
    <scope>NUCLEOTIDE SEQUENCE [LARGE SCALE GENOMIC DNA]</scope>
    <source>
        <strain evidence="1 2">CNM20130759</strain>
    </source>
</reference>
<organism evidence="1 2">
    <name type="scientific">Nocardia cerradoensis</name>
    <dbReference type="NCBI Taxonomy" id="85688"/>
    <lineage>
        <taxon>Bacteria</taxon>
        <taxon>Bacillati</taxon>
        <taxon>Actinomycetota</taxon>
        <taxon>Actinomycetes</taxon>
        <taxon>Mycobacteriales</taxon>
        <taxon>Nocardiaceae</taxon>
        <taxon>Nocardia</taxon>
    </lineage>
</organism>